<evidence type="ECO:0000256" key="3">
    <source>
        <dbReference type="ARBA" id="ARBA00005349"/>
    </source>
</evidence>
<dbReference type="EMBL" id="CXST01000001">
    <property type="protein sequence ID" value="CTQ42292.1"/>
    <property type="molecule type" value="Genomic_DNA"/>
</dbReference>
<dbReference type="GO" id="GO:0016705">
    <property type="term" value="F:oxidoreductase activity, acting on paired donors, with incorporation or reduction of molecular oxygen"/>
    <property type="evidence" value="ECO:0007669"/>
    <property type="project" value="InterPro"/>
</dbReference>
<dbReference type="NCBIfam" id="NF005691">
    <property type="entry name" value="PRK07494.1"/>
    <property type="match status" value="1"/>
</dbReference>
<evidence type="ECO:0000256" key="5">
    <source>
        <dbReference type="ARBA" id="ARBA00022827"/>
    </source>
</evidence>
<protein>
    <submittedName>
        <fullName evidence="9">2-octaprenyl-3-methyl-6-methoxy-1,4-benzoquinol hydroxylase</fullName>
        <ecNumber evidence="9">1.14.13.-</ecNumber>
    </submittedName>
</protein>
<keyword evidence="5" id="KW-0274">FAD</keyword>
<evidence type="ECO:0000256" key="1">
    <source>
        <dbReference type="ARBA" id="ARBA00001974"/>
    </source>
</evidence>
<dbReference type="Gene3D" id="3.50.50.60">
    <property type="entry name" value="FAD/NAD(P)-binding domain"/>
    <property type="match status" value="2"/>
</dbReference>
<dbReference type="InterPro" id="IPR051205">
    <property type="entry name" value="UbiH/COQ6_monooxygenase"/>
</dbReference>
<accession>A0A0M6XYB2</accession>
<keyword evidence="4" id="KW-0285">Flavoprotein</keyword>
<keyword evidence="7" id="KW-0503">Monooxygenase</keyword>
<comment type="similarity">
    <text evidence="3">Belongs to the UbiH/COQ6 family.</text>
</comment>
<dbReference type="PRINTS" id="PR00420">
    <property type="entry name" value="RNGMNOXGNASE"/>
</dbReference>
<dbReference type="InterPro" id="IPR010971">
    <property type="entry name" value="UbiH/COQ6"/>
</dbReference>
<dbReference type="GO" id="GO:0071949">
    <property type="term" value="F:FAD binding"/>
    <property type="evidence" value="ECO:0007669"/>
    <property type="project" value="InterPro"/>
</dbReference>
<dbReference type="PANTHER" id="PTHR43876">
    <property type="entry name" value="UBIQUINONE BIOSYNTHESIS MONOOXYGENASE COQ6, MITOCHONDRIAL"/>
    <property type="match status" value="1"/>
</dbReference>
<name>A0A0M6XYB2_9HYPH</name>
<sequence>MSSSHAPEQFDIAIVGGGPSGRIAALALAQQGLSCILIAPSMEIKDGRTTALWQRSIDLLRDIGVWSDIEGNAASLKKMRMIDSTGRLFRAPEVVFDSSELGLEEFGFNILNSELNAVLEKFCAAQSGLEEISDTVESAEFGDDHATLVTSGGRTISAKLVVAADGRRSTLREAAGIEVKSWSYPQVAVVLNLEHRLPHQQVSTEFHTATGPFTLVPLPGRQSSLVCVETADGAADLLAMTDEDLEADLERRAHSILGRFKLSTKPQSFPLSGLTATSLVGPRLALVGETAHVFPPIGAQGLNLSLRDIRDLISVVASAKRAHADFGGKTVLSAYEKKRFSDIRTRTNAVDMLNRSLLTGFLPVQAARSAGMYLAGRIGPLRRLLMREGIAPGTAFQLHR</sequence>
<keyword evidence="6 9" id="KW-0560">Oxidoreductase</keyword>
<dbReference type="UniPathway" id="UPA00232"/>
<proteinExistence type="inferred from homology"/>
<dbReference type="PANTHER" id="PTHR43876:SF7">
    <property type="entry name" value="UBIQUINONE BIOSYNTHESIS MONOOXYGENASE COQ6, MITOCHONDRIAL"/>
    <property type="match status" value="1"/>
</dbReference>
<dbReference type="GO" id="GO:0006744">
    <property type="term" value="P:ubiquinone biosynthetic process"/>
    <property type="evidence" value="ECO:0007669"/>
    <property type="project" value="UniProtKB-UniPathway"/>
</dbReference>
<feature type="domain" description="FAD-binding" evidence="8">
    <location>
        <begin position="11"/>
        <end position="339"/>
    </location>
</feature>
<dbReference type="InterPro" id="IPR036188">
    <property type="entry name" value="FAD/NAD-bd_sf"/>
</dbReference>
<dbReference type="Pfam" id="PF01494">
    <property type="entry name" value="FAD_binding_3"/>
    <property type="match status" value="1"/>
</dbReference>
<evidence type="ECO:0000256" key="2">
    <source>
        <dbReference type="ARBA" id="ARBA00004749"/>
    </source>
</evidence>
<dbReference type="InterPro" id="IPR002938">
    <property type="entry name" value="FAD-bd"/>
</dbReference>
<dbReference type="Proteomes" id="UP000048926">
    <property type="component" value="Unassembled WGS sequence"/>
</dbReference>
<gene>
    <name evidence="9" type="primary">ubiF_1</name>
    <name evidence="9" type="ORF">LAL4801_00718</name>
</gene>
<comment type="pathway">
    <text evidence="2">Cofactor biosynthesis; ubiquinone biosynthesis.</text>
</comment>
<dbReference type="OrthoDB" id="9796623at2"/>
<evidence type="ECO:0000313" key="10">
    <source>
        <dbReference type="Proteomes" id="UP000048926"/>
    </source>
</evidence>
<comment type="cofactor">
    <cofactor evidence="1">
        <name>FAD</name>
        <dbReference type="ChEBI" id="CHEBI:57692"/>
    </cofactor>
</comment>
<evidence type="ECO:0000256" key="4">
    <source>
        <dbReference type="ARBA" id="ARBA00022630"/>
    </source>
</evidence>
<evidence type="ECO:0000256" key="7">
    <source>
        <dbReference type="ARBA" id="ARBA00023033"/>
    </source>
</evidence>
<reference evidence="10" key="1">
    <citation type="submission" date="2015-07" db="EMBL/GenBank/DDBJ databases">
        <authorList>
            <person name="Rodrigo-Torres Lidia"/>
            <person name="Arahal R.David."/>
        </authorList>
    </citation>
    <scope>NUCLEOTIDE SEQUENCE [LARGE SCALE GENOMIC DNA]</scope>
    <source>
        <strain evidence="10">CECT 4801</strain>
    </source>
</reference>
<dbReference type="STRING" id="187304.B0E33_26555"/>
<dbReference type="RefSeq" id="WP_055654283.1">
    <property type="nucleotide sequence ID" value="NZ_CXST01000001.1"/>
</dbReference>
<evidence type="ECO:0000256" key="6">
    <source>
        <dbReference type="ARBA" id="ARBA00023002"/>
    </source>
</evidence>
<dbReference type="AlphaFoldDB" id="A0A0M6XYB2"/>
<organism evidence="9 10">
    <name type="scientific">Roseibium aggregatum</name>
    <dbReference type="NCBI Taxonomy" id="187304"/>
    <lineage>
        <taxon>Bacteria</taxon>
        <taxon>Pseudomonadati</taxon>
        <taxon>Pseudomonadota</taxon>
        <taxon>Alphaproteobacteria</taxon>
        <taxon>Hyphomicrobiales</taxon>
        <taxon>Stappiaceae</taxon>
        <taxon>Roseibium</taxon>
    </lineage>
</organism>
<evidence type="ECO:0000259" key="8">
    <source>
        <dbReference type="Pfam" id="PF01494"/>
    </source>
</evidence>
<keyword evidence="10" id="KW-1185">Reference proteome</keyword>
<dbReference type="SUPFAM" id="SSF51905">
    <property type="entry name" value="FAD/NAD(P)-binding domain"/>
    <property type="match status" value="1"/>
</dbReference>
<dbReference type="GO" id="GO:0004497">
    <property type="term" value="F:monooxygenase activity"/>
    <property type="evidence" value="ECO:0007669"/>
    <property type="project" value="UniProtKB-KW"/>
</dbReference>
<dbReference type="EC" id="1.14.13.-" evidence="9"/>
<dbReference type="NCBIfam" id="TIGR01988">
    <property type="entry name" value="Ubi-OHases"/>
    <property type="match status" value="1"/>
</dbReference>
<evidence type="ECO:0000313" key="9">
    <source>
        <dbReference type="EMBL" id="CTQ42292.1"/>
    </source>
</evidence>